<evidence type="ECO:0000256" key="12">
    <source>
        <dbReference type="ARBA" id="ARBA00023012"/>
    </source>
</evidence>
<evidence type="ECO:0000256" key="2">
    <source>
        <dbReference type="ARBA" id="ARBA00004651"/>
    </source>
</evidence>
<keyword evidence="5" id="KW-0597">Phosphoprotein</keyword>
<evidence type="ECO:0000256" key="5">
    <source>
        <dbReference type="ARBA" id="ARBA00022553"/>
    </source>
</evidence>
<keyword evidence="8" id="KW-0547">Nucleotide-binding</keyword>
<dbReference type="GO" id="GO:0005886">
    <property type="term" value="C:plasma membrane"/>
    <property type="evidence" value="ECO:0007669"/>
    <property type="project" value="UniProtKB-SubCell"/>
</dbReference>
<dbReference type="PRINTS" id="PR01780">
    <property type="entry name" value="LANTIREGPROT"/>
</dbReference>
<accession>A0A173QYP5</accession>
<dbReference type="PANTHER" id="PTHR45528:SF1">
    <property type="entry name" value="SENSOR HISTIDINE KINASE CPXA"/>
    <property type="match status" value="1"/>
</dbReference>
<keyword evidence="12" id="KW-0902">Two-component regulatory system</keyword>
<evidence type="ECO:0000256" key="3">
    <source>
        <dbReference type="ARBA" id="ARBA00012438"/>
    </source>
</evidence>
<dbReference type="SMART" id="SM00388">
    <property type="entry name" value="HisKA"/>
    <property type="match status" value="1"/>
</dbReference>
<dbReference type="SUPFAM" id="SSF55874">
    <property type="entry name" value="ATPase domain of HSP90 chaperone/DNA topoisomerase II/histidine kinase"/>
    <property type="match status" value="1"/>
</dbReference>
<dbReference type="Gene3D" id="3.30.565.10">
    <property type="entry name" value="Histidine kinase-like ATPase, C-terminal domain"/>
    <property type="match status" value="1"/>
</dbReference>
<evidence type="ECO:0000313" key="15">
    <source>
        <dbReference type="EMBL" id="CUM70677.1"/>
    </source>
</evidence>
<dbReference type="InterPro" id="IPR003594">
    <property type="entry name" value="HATPase_dom"/>
</dbReference>
<keyword evidence="9" id="KW-0418">Kinase</keyword>
<dbReference type="Pfam" id="PF02518">
    <property type="entry name" value="HATPase_c"/>
    <property type="match status" value="1"/>
</dbReference>
<dbReference type="CDD" id="cd00082">
    <property type="entry name" value="HisKA"/>
    <property type="match status" value="1"/>
</dbReference>
<feature type="domain" description="Histidine kinase" evidence="14">
    <location>
        <begin position="89"/>
        <end position="298"/>
    </location>
</feature>
<comment type="subcellular location">
    <subcellularLocation>
        <location evidence="2">Cell membrane</location>
        <topology evidence="2">Multi-pass membrane protein</topology>
    </subcellularLocation>
</comment>
<dbReference type="EC" id="2.7.13.3" evidence="3"/>
<evidence type="ECO:0000256" key="7">
    <source>
        <dbReference type="ARBA" id="ARBA00022692"/>
    </source>
</evidence>
<comment type="catalytic activity">
    <reaction evidence="1">
        <text>ATP + protein L-histidine = ADP + protein N-phospho-L-histidine.</text>
        <dbReference type="EC" id="2.7.13.3"/>
    </reaction>
</comment>
<dbReference type="SMART" id="SM00387">
    <property type="entry name" value="HATPase_c"/>
    <property type="match status" value="1"/>
</dbReference>
<dbReference type="InterPro" id="IPR003661">
    <property type="entry name" value="HisK_dim/P_dom"/>
</dbReference>
<dbReference type="GeneID" id="92823444"/>
<evidence type="ECO:0000256" key="10">
    <source>
        <dbReference type="ARBA" id="ARBA00022840"/>
    </source>
</evidence>
<evidence type="ECO:0000256" key="4">
    <source>
        <dbReference type="ARBA" id="ARBA00022475"/>
    </source>
</evidence>
<sequence>MIKLGFVLLIAVILVQGMLFWKYQRQVKDICRQLSFLMKHDSNMLITREMDFGGIGELADVLNEWLELKRREKKEYLKKEEMISDTYTNLSHDIRTPLTSLDGYFQLMETCEDQEEQRRYMKIIQERIGSLKEMLEELFTFTKLKNDSFHLEMSSCCINKILKDTIFSYYDEWTGRGIEPEIQITDKLLFMNGNEQGIQRIFQNIIKNGLDHGEKKISISLEEVENNIRIQIKNQVCHVEKINVDQVFERFYKADEARSKTSSGLGLSIAKELVLRMDGKISARIEGNEFCVEIVFPK</sequence>
<keyword evidence="6 15" id="KW-0808">Transferase</keyword>
<protein>
    <recommendedName>
        <fullName evidence="3">histidine kinase</fullName>
        <ecNumber evidence="3">2.7.13.3</ecNumber>
    </recommendedName>
</protein>
<keyword evidence="11" id="KW-1133">Transmembrane helix</keyword>
<evidence type="ECO:0000313" key="16">
    <source>
        <dbReference type="Proteomes" id="UP000095598"/>
    </source>
</evidence>
<dbReference type="AlphaFoldDB" id="A0A173QYP5"/>
<dbReference type="RefSeq" id="WP_005333486.1">
    <property type="nucleotide sequence ID" value="NZ_CYXT01000001.1"/>
</dbReference>
<keyword evidence="4" id="KW-1003">Cell membrane</keyword>
<keyword evidence="13" id="KW-0472">Membrane</keyword>
<evidence type="ECO:0000256" key="6">
    <source>
        <dbReference type="ARBA" id="ARBA00022679"/>
    </source>
</evidence>
<dbReference type="InterPro" id="IPR036890">
    <property type="entry name" value="HATPase_C_sf"/>
</dbReference>
<evidence type="ECO:0000256" key="13">
    <source>
        <dbReference type="ARBA" id="ARBA00023136"/>
    </source>
</evidence>
<organism evidence="15 16">
    <name type="scientific">Anaerostipes hadrus</name>
    <dbReference type="NCBI Taxonomy" id="649756"/>
    <lineage>
        <taxon>Bacteria</taxon>
        <taxon>Bacillati</taxon>
        <taxon>Bacillota</taxon>
        <taxon>Clostridia</taxon>
        <taxon>Lachnospirales</taxon>
        <taxon>Lachnospiraceae</taxon>
        <taxon>Anaerostipes</taxon>
    </lineage>
</organism>
<keyword evidence="10" id="KW-0067">ATP-binding</keyword>
<dbReference type="InterPro" id="IPR050398">
    <property type="entry name" value="HssS/ArlS-like"/>
</dbReference>
<dbReference type="InterPro" id="IPR005467">
    <property type="entry name" value="His_kinase_dom"/>
</dbReference>
<dbReference type="PROSITE" id="PS50109">
    <property type="entry name" value="HIS_KIN"/>
    <property type="match status" value="1"/>
</dbReference>
<dbReference type="PANTHER" id="PTHR45528">
    <property type="entry name" value="SENSOR HISTIDINE KINASE CPXA"/>
    <property type="match status" value="1"/>
</dbReference>
<dbReference type="InterPro" id="IPR036097">
    <property type="entry name" value="HisK_dim/P_sf"/>
</dbReference>
<evidence type="ECO:0000256" key="11">
    <source>
        <dbReference type="ARBA" id="ARBA00022989"/>
    </source>
</evidence>
<gene>
    <name evidence="15" type="primary">phoR_1</name>
    <name evidence="15" type="ORF">ERS852425_00136</name>
</gene>
<dbReference type="Pfam" id="PF00512">
    <property type="entry name" value="HisKA"/>
    <property type="match status" value="1"/>
</dbReference>
<evidence type="ECO:0000256" key="8">
    <source>
        <dbReference type="ARBA" id="ARBA00022741"/>
    </source>
</evidence>
<keyword evidence="7" id="KW-0812">Transmembrane</keyword>
<dbReference type="Gene3D" id="1.10.287.130">
    <property type="match status" value="1"/>
</dbReference>
<dbReference type="Proteomes" id="UP000095598">
    <property type="component" value="Unassembled WGS sequence"/>
</dbReference>
<evidence type="ECO:0000256" key="1">
    <source>
        <dbReference type="ARBA" id="ARBA00000085"/>
    </source>
</evidence>
<dbReference type="EMBL" id="CYXT01000001">
    <property type="protein sequence ID" value="CUM70677.1"/>
    <property type="molecule type" value="Genomic_DNA"/>
</dbReference>
<dbReference type="InterPro" id="IPR008358">
    <property type="entry name" value="Sig_transdc_His_kin/Pase_MprB"/>
</dbReference>
<name>A0A173QYP5_ANAHA</name>
<dbReference type="GO" id="GO:0000155">
    <property type="term" value="F:phosphorelay sensor kinase activity"/>
    <property type="evidence" value="ECO:0007669"/>
    <property type="project" value="InterPro"/>
</dbReference>
<proteinExistence type="predicted"/>
<dbReference type="SUPFAM" id="SSF47384">
    <property type="entry name" value="Homodimeric domain of signal transducing histidine kinase"/>
    <property type="match status" value="1"/>
</dbReference>
<evidence type="ECO:0000256" key="9">
    <source>
        <dbReference type="ARBA" id="ARBA00022777"/>
    </source>
</evidence>
<evidence type="ECO:0000259" key="14">
    <source>
        <dbReference type="PROSITE" id="PS50109"/>
    </source>
</evidence>
<reference evidence="15 16" key="1">
    <citation type="submission" date="2015-09" db="EMBL/GenBank/DDBJ databases">
        <authorList>
            <consortium name="Pathogen Informatics"/>
        </authorList>
    </citation>
    <scope>NUCLEOTIDE SEQUENCE [LARGE SCALE GENOMIC DNA]</scope>
    <source>
        <strain evidence="15 16">2789STDY5608868</strain>
    </source>
</reference>
<dbReference type="GO" id="GO:0005524">
    <property type="term" value="F:ATP binding"/>
    <property type="evidence" value="ECO:0007669"/>
    <property type="project" value="UniProtKB-KW"/>
</dbReference>